<dbReference type="InterPro" id="IPR001206">
    <property type="entry name" value="Diacylglycerol_kinase_cat_dom"/>
</dbReference>
<name>S0KSQ2_9ENTE</name>
<dbReference type="OrthoDB" id="142078at2"/>
<evidence type="ECO:0000256" key="3">
    <source>
        <dbReference type="ARBA" id="ARBA00022679"/>
    </source>
</evidence>
<dbReference type="Proteomes" id="UP000015961">
    <property type="component" value="Unassembled WGS sequence"/>
</dbReference>
<dbReference type="NCBIfam" id="TIGR00147">
    <property type="entry name" value="YegS/Rv2252/BmrU family lipid kinase"/>
    <property type="match status" value="1"/>
</dbReference>
<gene>
    <name evidence="10" type="ORF">I573_01627</name>
</gene>
<evidence type="ECO:0000259" key="9">
    <source>
        <dbReference type="PROSITE" id="PS50146"/>
    </source>
</evidence>
<dbReference type="PANTHER" id="PTHR12358:SF54">
    <property type="entry name" value="SPHINGOSINE KINASE RELATED PROTEIN"/>
    <property type="match status" value="1"/>
</dbReference>
<evidence type="ECO:0000256" key="7">
    <source>
        <dbReference type="ARBA" id="ARBA00023209"/>
    </source>
</evidence>
<dbReference type="Pfam" id="PF19279">
    <property type="entry name" value="YegS_C"/>
    <property type="match status" value="1"/>
</dbReference>
<dbReference type="RefSeq" id="WP_016185503.1">
    <property type="nucleotide sequence ID" value="NZ_ASWO01000005.1"/>
</dbReference>
<comment type="similarity">
    <text evidence="2">Belongs to the diacylglycerol/lipid kinase family.</text>
</comment>
<dbReference type="SUPFAM" id="SSF111331">
    <property type="entry name" value="NAD kinase/diacylglycerol kinase-like"/>
    <property type="match status" value="1"/>
</dbReference>
<evidence type="ECO:0000256" key="4">
    <source>
        <dbReference type="ARBA" id="ARBA00022741"/>
    </source>
</evidence>
<evidence type="ECO:0000256" key="1">
    <source>
        <dbReference type="ARBA" id="ARBA00001946"/>
    </source>
</evidence>
<evidence type="ECO:0000313" key="11">
    <source>
        <dbReference type="Proteomes" id="UP000015961"/>
    </source>
</evidence>
<dbReference type="InterPro" id="IPR005218">
    <property type="entry name" value="Diacylglycerol/lipid_kinase"/>
</dbReference>
<dbReference type="PROSITE" id="PS50146">
    <property type="entry name" value="DAGK"/>
    <property type="match status" value="1"/>
</dbReference>
<dbReference type="AlphaFoldDB" id="S0KSQ2"/>
<evidence type="ECO:0000256" key="8">
    <source>
        <dbReference type="ARBA" id="ARBA00023264"/>
    </source>
</evidence>
<dbReference type="eggNOG" id="COG1597">
    <property type="taxonomic scope" value="Bacteria"/>
</dbReference>
<dbReference type="InterPro" id="IPR050187">
    <property type="entry name" value="Lipid_Phosphate_FormReg"/>
</dbReference>
<keyword evidence="5" id="KW-0418">Kinase</keyword>
<keyword evidence="7" id="KW-0444">Lipid biosynthesis</keyword>
<keyword evidence="3" id="KW-0808">Transferase</keyword>
<dbReference type="PANTHER" id="PTHR12358">
    <property type="entry name" value="SPHINGOSINE KINASE"/>
    <property type="match status" value="1"/>
</dbReference>
<dbReference type="GO" id="GO:0016301">
    <property type="term" value="F:kinase activity"/>
    <property type="evidence" value="ECO:0007669"/>
    <property type="project" value="UniProtKB-KW"/>
</dbReference>
<keyword evidence="11" id="KW-1185">Reference proteome</keyword>
<proteinExistence type="inferred from homology"/>
<dbReference type="GO" id="GO:0005524">
    <property type="term" value="F:ATP binding"/>
    <property type="evidence" value="ECO:0007669"/>
    <property type="project" value="UniProtKB-KW"/>
</dbReference>
<evidence type="ECO:0000256" key="2">
    <source>
        <dbReference type="ARBA" id="ARBA00005983"/>
    </source>
</evidence>
<dbReference type="STRING" id="1140003.OMY_01051"/>
<evidence type="ECO:0000313" key="10">
    <source>
        <dbReference type="EMBL" id="EOT83902.1"/>
    </source>
</evidence>
<reference evidence="10 11" key="1">
    <citation type="submission" date="2013-03" db="EMBL/GenBank/DDBJ databases">
        <title>The Genome Sequence of Enterococcus sulfureus ATCC_49903 (PacBio/Illumina hybrid assembly).</title>
        <authorList>
            <consortium name="The Broad Institute Genomics Platform"/>
            <consortium name="The Broad Institute Genome Sequencing Center for Infectious Disease"/>
            <person name="Earl A."/>
            <person name="Russ C."/>
            <person name="Gilmore M."/>
            <person name="Surin D."/>
            <person name="Walker B."/>
            <person name="Young S."/>
            <person name="Zeng Q."/>
            <person name="Gargeya S."/>
            <person name="Fitzgerald M."/>
            <person name="Haas B."/>
            <person name="Abouelleil A."/>
            <person name="Allen A.W."/>
            <person name="Alvarado L."/>
            <person name="Arachchi H.M."/>
            <person name="Berlin A.M."/>
            <person name="Chapman S.B."/>
            <person name="Gainer-Dewar J."/>
            <person name="Goldberg J."/>
            <person name="Griggs A."/>
            <person name="Gujja S."/>
            <person name="Hansen M."/>
            <person name="Howarth C."/>
            <person name="Imamovic A."/>
            <person name="Ireland A."/>
            <person name="Larimer J."/>
            <person name="McCowan C."/>
            <person name="Murphy C."/>
            <person name="Pearson M."/>
            <person name="Poon T.W."/>
            <person name="Priest M."/>
            <person name="Roberts A."/>
            <person name="Saif S."/>
            <person name="Shea T."/>
            <person name="Sisk P."/>
            <person name="Sykes S."/>
            <person name="Wortman J."/>
            <person name="Nusbaum C."/>
            <person name="Birren B."/>
        </authorList>
    </citation>
    <scope>NUCLEOTIDE SEQUENCE [LARGE SCALE GENOMIC DNA]</scope>
    <source>
        <strain evidence="10 11">ATCC 49903</strain>
    </source>
</reference>
<sequence>MENVLILYNDSSGSNEGETIATKLCTYLKTEQPEWDVWTHVSNAETKADTLRQFAHEHAISRLVFIGGDGTIHHLVNTFRQEMDNYTIGIIPGGTVNNFARSLNLPLKQEAAFEVIAQGRPKGVDYGVINDKDVIISTLTIGLLADTAARVSQKEKQTYGPLAFMKRFFKLLRKKKRYPLVFDSKEKKWSGKSSLVTITMTNSAGGYVHFDESASPDDGQMHITILDRLNFYQTLRLLPKIILGKLSEIESVEYFSTDHVTITSTKKQVRTRTDGDPTDDLPVTLHVVKQGMQVLVKQESSL</sequence>
<dbReference type="Pfam" id="PF00781">
    <property type="entry name" value="DAGK_cat"/>
    <property type="match status" value="1"/>
</dbReference>
<keyword evidence="7" id="KW-0594">Phospholipid biosynthesis</keyword>
<organism evidence="10 11">
    <name type="scientific">Enterococcus sulfureus ATCC 49903</name>
    <dbReference type="NCBI Taxonomy" id="1140003"/>
    <lineage>
        <taxon>Bacteria</taxon>
        <taxon>Bacillati</taxon>
        <taxon>Bacillota</taxon>
        <taxon>Bacilli</taxon>
        <taxon>Lactobacillales</taxon>
        <taxon>Enterococcaceae</taxon>
        <taxon>Enterococcus</taxon>
    </lineage>
</organism>
<accession>S0KSQ2</accession>
<dbReference type="PATRIC" id="fig|1140003.3.peg.1009"/>
<dbReference type="InterPro" id="IPR016064">
    <property type="entry name" value="NAD/diacylglycerol_kinase_sf"/>
</dbReference>
<keyword evidence="6" id="KW-0067">ATP-binding</keyword>
<keyword evidence="7" id="KW-0443">Lipid metabolism</keyword>
<dbReference type="SMART" id="SM00046">
    <property type="entry name" value="DAGKc"/>
    <property type="match status" value="1"/>
</dbReference>
<dbReference type="Gene3D" id="3.40.50.10330">
    <property type="entry name" value="Probable inorganic polyphosphate/atp-NAD kinase, domain 1"/>
    <property type="match status" value="1"/>
</dbReference>
<keyword evidence="4" id="KW-0547">Nucleotide-binding</keyword>
<dbReference type="EMBL" id="ASWO01000005">
    <property type="protein sequence ID" value="EOT83902.1"/>
    <property type="molecule type" value="Genomic_DNA"/>
</dbReference>
<comment type="caution">
    <text evidence="10">The sequence shown here is derived from an EMBL/GenBank/DDBJ whole genome shotgun (WGS) entry which is preliminary data.</text>
</comment>
<dbReference type="GO" id="GO:0008654">
    <property type="term" value="P:phospholipid biosynthetic process"/>
    <property type="evidence" value="ECO:0007669"/>
    <property type="project" value="UniProtKB-KW"/>
</dbReference>
<dbReference type="InterPro" id="IPR045540">
    <property type="entry name" value="YegS/DAGK_C"/>
</dbReference>
<dbReference type="InterPro" id="IPR017438">
    <property type="entry name" value="ATP-NAD_kinase_N"/>
</dbReference>
<evidence type="ECO:0000256" key="6">
    <source>
        <dbReference type="ARBA" id="ARBA00022840"/>
    </source>
</evidence>
<dbReference type="Gene3D" id="2.60.200.40">
    <property type="match status" value="1"/>
</dbReference>
<evidence type="ECO:0000256" key="5">
    <source>
        <dbReference type="ARBA" id="ARBA00022777"/>
    </source>
</evidence>
<feature type="domain" description="DAGKc" evidence="9">
    <location>
        <begin position="1"/>
        <end position="133"/>
    </location>
</feature>
<comment type="cofactor">
    <cofactor evidence="1">
        <name>Mg(2+)</name>
        <dbReference type="ChEBI" id="CHEBI:18420"/>
    </cofactor>
</comment>
<protein>
    <recommendedName>
        <fullName evidence="9">DAGKc domain-containing protein</fullName>
    </recommendedName>
</protein>
<keyword evidence="8" id="KW-1208">Phospholipid metabolism</keyword>